<sequence>MFSTQLFTILACASTAFSSIVTYNWEVTWVYAAPDGFARPVLGINGKFPCPTIEANLGDRVIINYSNNLVNETTSLHFHGLFQAGTASMDGPVGVTQCPVQPGTIITYDFVAKQVGTFWYHAHNGGSYMDGLRGPIVFHDPSPPFKYDEDITITVSEWYQDQAPGLINYYQSQDNQLNNGGSEPIPNSAVLQDTQNATISVLPRKTYLMRFINIGGFVGAYVKIDGHQLTIVEIDGIYVEPQEVDELYLTVAQRYAVLVTMKSSTDTNYAISATLDTAMFDHIPAWANPDVFGYLVYNSQKPLPKPTPLRTYDVIDDTTLEPKDGMRALTKVDHQIVITMDFDDDDGVNRATLNNVTYIAPKVPTLYTTMSAPTKDVANPLIYGQTNPYILKSNEVVEIVLINSDNGAHPWHLHGHVFQVIARSDDGVTYDPKAISVPKIPMRRDTIQVHSGGYVVLRFKADNPGIFLFHCHIEWHVEAGLIATMIEAPDVLASTQTIPHNHFVSCENAGIPTKGNAAGNTKNYTDLTGLNAQFDTDNWGALVTKPKKMKRSRFFEKRQLYDYQSGYTRSSDMGMHDWDSECENYGSRRQGLDDNESSLYPAEKRGKSNVHNDSETFAQFLIAIVFGPREPLSIFTSKLAPFDLSASTRRDLLKVEHAQKFLQTTSYTSPTPPLQNSQPRLTMSSHDITAFFLSLLIHFYIRSVNSTQTHIRHDPYLDARIVAYILLVVHCAIVVGGRTTRPGRGNRDMENERRMERGDRDGDRERNFRVLQEMSMMENIEEMINTAMGGQSVSNASGSSGNSGSTEGRSFSLDIKLQIDGIQREDSGMSDGTLVNDNGGTTSCN</sequence>
<name>A0A1L7WRI4_9HELO</name>
<dbReference type="InterPro" id="IPR002355">
    <property type="entry name" value="Cu_oxidase_Cu_BS"/>
</dbReference>
<protein>
    <submittedName>
        <fullName evidence="11">Related to cell surface ferroxidase</fullName>
    </submittedName>
</protein>
<dbReference type="Pfam" id="PF00394">
    <property type="entry name" value="Cu-oxidase"/>
    <property type="match status" value="1"/>
</dbReference>
<dbReference type="InterPro" id="IPR044130">
    <property type="entry name" value="CuRO_2_Fet3-like"/>
</dbReference>
<dbReference type="PROSITE" id="PS00079">
    <property type="entry name" value="MULTICOPPER_OXIDASE1"/>
    <property type="match status" value="1"/>
</dbReference>
<evidence type="ECO:0000256" key="7">
    <source>
        <dbReference type="SAM" id="SignalP"/>
    </source>
</evidence>
<comment type="similarity">
    <text evidence="1">Belongs to the multicopper oxidase family.</text>
</comment>
<organism evidence="11 12">
    <name type="scientific">Phialocephala subalpina</name>
    <dbReference type="NCBI Taxonomy" id="576137"/>
    <lineage>
        <taxon>Eukaryota</taxon>
        <taxon>Fungi</taxon>
        <taxon>Dikarya</taxon>
        <taxon>Ascomycota</taxon>
        <taxon>Pezizomycotina</taxon>
        <taxon>Leotiomycetes</taxon>
        <taxon>Helotiales</taxon>
        <taxon>Mollisiaceae</taxon>
        <taxon>Phialocephala</taxon>
        <taxon>Phialocephala fortinii species complex</taxon>
    </lineage>
</organism>
<dbReference type="GO" id="GO:0004322">
    <property type="term" value="F:ferroxidase activity"/>
    <property type="evidence" value="ECO:0007669"/>
    <property type="project" value="TreeGrafter"/>
</dbReference>
<evidence type="ECO:0000256" key="2">
    <source>
        <dbReference type="ARBA" id="ARBA00022723"/>
    </source>
</evidence>
<dbReference type="Pfam" id="PF07732">
    <property type="entry name" value="Cu-oxidase_3"/>
    <property type="match status" value="1"/>
</dbReference>
<dbReference type="InterPro" id="IPR045087">
    <property type="entry name" value="Cu-oxidase_fam"/>
</dbReference>
<feature type="domain" description="Plastocyanin-like" evidence="8">
    <location>
        <begin position="149"/>
        <end position="299"/>
    </location>
</feature>
<dbReference type="OrthoDB" id="2121828at2759"/>
<keyword evidence="12" id="KW-1185">Reference proteome</keyword>
<evidence type="ECO:0000256" key="6">
    <source>
        <dbReference type="SAM" id="MobiDB-lite"/>
    </source>
</evidence>
<dbReference type="CDD" id="cd13851">
    <property type="entry name" value="CuRO_1_Fet3p"/>
    <property type="match status" value="1"/>
</dbReference>
<evidence type="ECO:0000256" key="1">
    <source>
        <dbReference type="ARBA" id="ARBA00010609"/>
    </source>
</evidence>
<feature type="region of interest" description="Disordered" evidence="6">
    <location>
        <begin position="790"/>
        <end position="810"/>
    </location>
</feature>
<dbReference type="Gene3D" id="2.60.40.420">
    <property type="entry name" value="Cupredoxins - blue copper proteins"/>
    <property type="match status" value="3"/>
</dbReference>
<keyword evidence="4" id="KW-0560">Oxidoreductase</keyword>
<dbReference type="SUPFAM" id="SSF49503">
    <property type="entry name" value="Cupredoxins"/>
    <property type="match status" value="3"/>
</dbReference>
<feature type="region of interest" description="Disordered" evidence="6">
    <location>
        <begin position="739"/>
        <end position="765"/>
    </location>
</feature>
<evidence type="ECO:0000313" key="11">
    <source>
        <dbReference type="EMBL" id="CZR55380.1"/>
    </source>
</evidence>
<feature type="chain" id="PRO_5013199670" evidence="7">
    <location>
        <begin position="19"/>
        <end position="845"/>
    </location>
</feature>
<evidence type="ECO:0000259" key="9">
    <source>
        <dbReference type="Pfam" id="PF07731"/>
    </source>
</evidence>
<dbReference type="GO" id="GO:0033573">
    <property type="term" value="C:high-affinity iron permease complex"/>
    <property type="evidence" value="ECO:0007669"/>
    <property type="project" value="TreeGrafter"/>
</dbReference>
<proteinExistence type="inferred from homology"/>
<keyword evidence="3 7" id="KW-0732">Signal</keyword>
<dbReference type="CDD" id="cd13877">
    <property type="entry name" value="CuRO_2_Fet3p_like"/>
    <property type="match status" value="1"/>
</dbReference>
<dbReference type="AlphaFoldDB" id="A0A1L7WRI4"/>
<keyword evidence="2" id="KW-0479">Metal-binding</keyword>
<accession>A0A1L7WRI4</accession>
<feature type="domain" description="Plastocyanin-like" evidence="10">
    <location>
        <begin position="27"/>
        <end position="142"/>
    </location>
</feature>
<gene>
    <name evidence="11" type="ORF">PAC_05267</name>
</gene>
<dbReference type="InterPro" id="IPR033138">
    <property type="entry name" value="Cu_oxidase_CS"/>
</dbReference>
<dbReference type="InterPro" id="IPR008972">
    <property type="entry name" value="Cupredoxin"/>
</dbReference>
<evidence type="ECO:0000259" key="10">
    <source>
        <dbReference type="Pfam" id="PF07732"/>
    </source>
</evidence>
<dbReference type="EMBL" id="FJOG01000006">
    <property type="protein sequence ID" value="CZR55380.1"/>
    <property type="molecule type" value="Genomic_DNA"/>
</dbReference>
<dbReference type="GO" id="GO:0005507">
    <property type="term" value="F:copper ion binding"/>
    <property type="evidence" value="ECO:0007669"/>
    <property type="project" value="InterPro"/>
</dbReference>
<dbReference type="GO" id="GO:0010106">
    <property type="term" value="P:cellular response to iron ion starvation"/>
    <property type="evidence" value="ECO:0007669"/>
    <property type="project" value="TreeGrafter"/>
</dbReference>
<dbReference type="GO" id="GO:0033215">
    <property type="term" value="P:reductive iron assimilation"/>
    <property type="evidence" value="ECO:0007669"/>
    <property type="project" value="TreeGrafter"/>
</dbReference>
<evidence type="ECO:0000313" key="12">
    <source>
        <dbReference type="Proteomes" id="UP000184330"/>
    </source>
</evidence>
<dbReference type="Proteomes" id="UP000184330">
    <property type="component" value="Unassembled WGS sequence"/>
</dbReference>
<feature type="region of interest" description="Disordered" evidence="6">
    <location>
        <begin position="822"/>
        <end position="845"/>
    </location>
</feature>
<dbReference type="InterPro" id="IPR011706">
    <property type="entry name" value="Cu-oxidase_C"/>
</dbReference>
<dbReference type="InterPro" id="IPR001117">
    <property type="entry name" value="Cu-oxidase_2nd"/>
</dbReference>
<keyword evidence="5" id="KW-0186">Copper</keyword>
<evidence type="ECO:0000259" key="8">
    <source>
        <dbReference type="Pfam" id="PF00394"/>
    </source>
</evidence>
<feature type="domain" description="Plastocyanin-like" evidence="9">
    <location>
        <begin position="359"/>
        <end position="490"/>
    </location>
</feature>
<dbReference type="CDD" id="cd13899">
    <property type="entry name" value="CuRO_3_Fet3p"/>
    <property type="match status" value="1"/>
</dbReference>
<dbReference type="PROSITE" id="PS00080">
    <property type="entry name" value="MULTICOPPER_OXIDASE2"/>
    <property type="match status" value="1"/>
</dbReference>
<dbReference type="InterPro" id="IPR011707">
    <property type="entry name" value="Cu-oxidase-like_N"/>
</dbReference>
<dbReference type="PANTHER" id="PTHR11709:SF361">
    <property type="entry name" value="IRON TRANSPORT MULTICOPPER OXIDASE FET3"/>
    <property type="match status" value="1"/>
</dbReference>
<evidence type="ECO:0000256" key="4">
    <source>
        <dbReference type="ARBA" id="ARBA00023002"/>
    </source>
</evidence>
<dbReference type="STRING" id="576137.A0A1L7WRI4"/>
<feature type="signal peptide" evidence="7">
    <location>
        <begin position="1"/>
        <end position="18"/>
    </location>
</feature>
<evidence type="ECO:0000256" key="5">
    <source>
        <dbReference type="ARBA" id="ARBA00023008"/>
    </source>
</evidence>
<feature type="compositionally biased region" description="Polar residues" evidence="6">
    <location>
        <begin position="833"/>
        <end position="845"/>
    </location>
</feature>
<reference evidence="11 12" key="1">
    <citation type="submission" date="2016-03" db="EMBL/GenBank/DDBJ databases">
        <authorList>
            <person name="Ploux O."/>
        </authorList>
    </citation>
    <scope>NUCLEOTIDE SEQUENCE [LARGE SCALE GENOMIC DNA]</scope>
    <source>
        <strain evidence="11 12">UAMH 11012</strain>
    </source>
</reference>
<feature type="compositionally biased region" description="Basic and acidic residues" evidence="6">
    <location>
        <begin position="745"/>
        <end position="765"/>
    </location>
</feature>
<dbReference type="Pfam" id="PF07731">
    <property type="entry name" value="Cu-oxidase_2"/>
    <property type="match status" value="1"/>
</dbReference>
<dbReference type="PANTHER" id="PTHR11709">
    <property type="entry name" value="MULTI-COPPER OXIDASE"/>
    <property type="match status" value="1"/>
</dbReference>
<evidence type="ECO:0000256" key="3">
    <source>
        <dbReference type="ARBA" id="ARBA00022729"/>
    </source>
</evidence>